<keyword evidence="1" id="KW-1133">Transmembrane helix</keyword>
<evidence type="ECO:0000313" key="2">
    <source>
        <dbReference type="EMBL" id="MBX41022.1"/>
    </source>
</evidence>
<dbReference type="AlphaFoldDB" id="A0A2P2NEW8"/>
<reference evidence="2" key="1">
    <citation type="submission" date="2018-02" db="EMBL/GenBank/DDBJ databases">
        <title>Rhizophora mucronata_Transcriptome.</title>
        <authorList>
            <person name="Meera S.P."/>
            <person name="Sreeshan A."/>
            <person name="Augustine A."/>
        </authorList>
    </citation>
    <scope>NUCLEOTIDE SEQUENCE</scope>
    <source>
        <tissue evidence="2">Leaf</tissue>
    </source>
</reference>
<organism evidence="2">
    <name type="scientific">Rhizophora mucronata</name>
    <name type="common">Asiatic mangrove</name>
    <dbReference type="NCBI Taxonomy" id="61149"/>
    <lineage>
        <taxon>Eukaryota</taxon>
        <taxon>Viridiplantae</taxon>
        <taxon>Streptophyta</taxon>
        <taxon>Embryophyta</taxon>
        <taxon>Tracheophyta</taxon>
        <taxon>Spermatophyta</taxon>
        <taxon>Magnoliopsida</taxon>
        <taxon>eudicotyledons</taxon>
        <taxon>Gunneridae</taxon>
        <taxon>Pentapetalae</taxon>
        <taxon>rosids</taxon>
        <taxon>fabids</taxon>
        <taxon>Malpighiales</taxon>
        <taxon>Rhizophoraceae</taxon>
        <taxon>Rhizophora</taxon>
    </lineage>
</organism>
<dbReference type="EMBL" id="GGEC01060538">
    <property type="protein sequence ID" value="MBX41022.1"/>
    <property type="molecule type" value="Transcribed_RNA"/>
</dbReference>
<keyword evidence="1" id="KW-0812">Transmembrane</keyword>
<sequence length="35" mass="4276">MGKLDGRFCYHPPFPSFLFYFCFKISILFYFLCNI</sequence>
<keyword evidence="1" id="KW-0472">Membrane</keyword>
<proteinExistence type="predicted"/>
<protein>
    <submittedName>
        <fullName evidence="2">Uncharacterized protein</fullName>
    </submittedName>
</protein>
<evidence type="ECO:0000256" key="1">
    <source>
        <dbReference type="SAM" id="Phobius"/>
    </source>
</evidence>
<name>A0A2P2NEW8_RHIMU</name>
<accession>A0A2P2NEW8</accession>
<feature type="transmembrane region" description="Helical" evidence="1">
    <location>
        <begin position="14"/>
        <end position="33"/>
    </location>
</feature>